<dbReference type="Proteomes" id="UP000245535">
    <property type="component" value="Unassembled WGS sequence"/>
</dbReference>
<organism evidence="2 3">
    <name type="scientific">Sediminitomix flava</name>
    <dbReference type="NCBI Taxonomy" id="379075"/>
    <lineage>
        <taxon>Bacteria</taxon>
        <taxon>Pseudomonadati</taxon>
        <taxon>Bacteroidota</taxon>
        <taxon>Cytophagia</taxon>
        <taxon>Cytophagales</taxon>
        <taxon>Flammeovirgaceae</taxon>
        <taxon>Sediminitomix</taxon>
    </lineage>
</organism>
<dbReference type="Pfam" id="PF00207">
    <property type="entry name" value="A2M"/>
    <property type="match status" value="1"/>
</dbReference>
<dbReference type="Pfam" id="PF13715">
    <property type="entry name" value="CarbopepD_reg_2"/>
    <property type="match status" value="1"/>
</dbReference>
<dbReference type="Gene3D" id="2.170.130.10">
    <property type="entry name" value="TonB-dependent receptor, plug domain"/>
    <property type="match status" value="1"/>
</dbReference>
<dbReference type="InterPro" id="IPR008969">
    <property type="entry name" value="CarboxyPept-like_regulatory"/>
</dbReference>
<keyword evidence="2" id="KW-0675">Receptor</keyword>
<dbReference type="Gene3D" id="2.60.40.1930">
    <property type="match status" value="1"/>
</dbReference>
<reference evidence="2 3" key="1">
    <citation type="submission" date="2018-03" db="EMBL/GenBank/DDBJ databases">
        <title>Genomic Encyclopedia of Archaeal and Bacterial Type Strains, Phase II (KMG-II): from individual species to whole genera.</title>
        <authorList>
            <person name="Goeker M."/>
        </authorList>
    </citation>
    <scope>NUCLEOTIDE SEQUENCE [LARGE SCALE GENOMIC DNA]</scope>
    <source>
        <strain evidence="2 3">DSM 28229</strain>
    </source>
</reference>
<dbReference type="RefSeq" id="WP_109620641.1">
    <property type="nucleotide sequence ID" value="NZ_QGDO01000005.1"/>
</dbReference>
<dbReference type="Pfam" id="PF17973">
    <property type="entry name" value="bMG10"/>
    <property type="match status" value="1"/>
</dbReference>
<feature type="domain" description="Alpha-2-macroglobulin" evidence="1">
    <location>
        <begin position="1336"/>
        <end position="1425"/>
    </location>
</feature>
<name>A0A315Z7Y6_SEDFL</name>
<gene>
    <name evidence="2" type="ORF">BC781_105229</name>
</gene>
<sequence>MLPKLFPIKVLLGLNVFFILFLSTFSINGQDLLNSRKSSPFTYVYKLKEAEAREVYTNTSTEIDQSFLHTLVDSFPTENPKSLELEKGHYIKTYARQDIQFFDIASVLDFHIEVFGNETDLMIKVLDLEGNSIKQVTVTVDGKKLKYDAKTKTFTDKKSNKKGLLEVSYNNITSFTQLNRTYKNSAFKRFYQPIIYRTPIKYIWLPIDYVIHLPIDGVKSISNGYLIGSIYNTKQFFVDLYEKTVCLFDPDYCNGGWQDHAKGYLVLNKPKFKPNNTIKLKAFLTNEKGNPINKKVKVAIKKGYNNYKYISTIRPYQKGAYEYEFEIADSLKLQLDRNYQLVLLSDDKQEDIYKSTAFRYEEYELKSINLILRTAQKNHYKKDSILFYVSGKDENDLNIYDGKLDIVVLSKSPKATFDDHVFVPDTLMSFSKELKKTGETKINISDKEFPKANFDYTVNVTLRTSDNEKLEKKKQFSYFYSLKEILIEEQQDSLSFTYAENGSEIPKEIDIYKVDHFQNEILIETSETPYRLKLDPYAFKYIAKTEHLNTEKKISDLNSNFNCFTERTADSISIQIQNPREIPFSYHIYKVNQLIDKGYGTTLEFKQKESSKANYFISASFIWAGKVENKMYSVDVNDRILNLNVEQPNIIFPGQETEIEVSVTDYKGEPVENVDLTAYGLTQKFKYTAPQVPTFAKQRKQKKVINSFRKEDLNTHFKAPINYTKWQSNHSLDSIAYYQFTFPQDSIYRFEYETSDSKTQFAPFVVKDGKFKNIYIIYVDETPIYFSWATVKSPYSFSIKPGKHQIKLRTSEREITLDSVDFKKGKKLILSLDESIRGENIKNKPKGDQLDYKEKRLASLYNFRFRDNFGGKYTHITSNGQTYLLNSRKNGPNIAGPVKALVQLEQIDGISHSFFHESGFEYEFSGKKIKMRSIDKPHFPNKLYEFDHTPESLYDEILYKEKIEAQWQAYLDALKKSKSKYSNPNYTQKGKAKIAFEIYSPTKDTFKKEPTNIVLLRNDTPYFTKIYRGKDRVLHNLNEGLYKMIFFYPNQEYHIEDSIFVKEKGQTILKVYQPQQLEKDEFSKEVSDIIERHLFTNEDFYVKEEKVFKELRQSYFENFEYTGSGYLVSGVVRDSQGVLPGVSVIVKGTNFGTVTNIEGEFTINVPKDYNTLQISYIGFETREIFIDSDFFDISLSENFEQLEEVVVIGYGSSTRKSLTGAVAGVSINRRKGSNIRIRGLSSINTNNQPLVVIDGKVYAGNINNFPQSSIKEMMVLKDTEAIAIYGSRASNGVIIISTKGPIQLQATNENNTELESDFPDLSSQSNSLRQNFSDEAFWEPKLITNKEGKAKFKVKFPDDVTKWNTFFLAANTKKQTGQTQSSIKSYKPLLAQTSIPKFLVEGDTLEAIGKVKNYLPDTMRVSKKFYVNEHLVNDEVELCAKSSIEKLPVIAKGDSLSIKYEIYQDDLEYYDGEKKKIPVLPLGLEETEGEFFVLNKDTTLDLSFDERLGEVNIYAQSDLIDLVQEEIKHVVSYRYLCNEQLSSKLKMLVSQKRIDEAIGKKFSQDKAIKKIIRLLNKRRNDQLTWGWWENSTSINWISNYAIEALLEAEESGFKTFIDKESLKDLYIWELDYAANIDKRLNQLEILHKLDASIDYISELEKLEKQFNDSLNQQKHSLHSYLRVQRLKQEVDLEVNLDTLNQYQKETIFGNIFYEGGHQFNLLNNNIQTTLLAYQMIKHHDKDDQRLPKIINYLLENRKNGFWTNTYESSKIVETILDGLLEDKEEYHSAKLRISGGIKEEIESFPYATTISPNESIQIQKEGDEPVYFTFYQRYWNNAPEARNNDFEIVTYVKEARNNQLIAGKDIKLIAYVTVHKDAEYVMINVPIPAGCSYSSKNINRSIETHREFFKNETAIYCSKLKAGEYRFEIDLTARFTGSFNLNPAKVELMYFPTFYANDKMKKVIINDENRPNL</sequence>
<keyword evidence="3" id="KW-1185">Reference proteome</keyword>
<dbReference type="EMBL" id="QGDO01000005">
    <property type="protein sequence ID" value="PWJ40161.1"/>
    <property type="molecule type" value="Genomic_DNA"/>
</dbReference>
<dbReference type="GO" id="GO:0004866">
    <property type="term" value="F:endopeptidase inhibitor activity"/>
    <property type="evidence" value="ECO:0007669"/>
    <property type="project" value="InterPro"/>
</dbReference>
<accession>A0A315Z7Y6</accession>
<dbReference type="PANTHER" id="PTHR40094">
    <property type="entry name" value="ALPHA-2-MACROGLOBULIN HOMOLOG"/>
    <property type="match status" value="1"/>
</dbReference>
<dbReference type="SUPFAM" id="SSF56935">
    <property type="entry name" value="Porins"/>
    <property type="match status" value="1"/>
</dbReference>
<dbReference type="InterPro" id="IPR051802">
    <property type="entry name" value="YfhM-like"/>
</dbReference>
<dbReference type="InterPro" id="IPR037066">
    <property type="entry name" value="Plug_dom_sf"/>
</dbReference>
<dbReference type="PANTHER" id="PTHR40094:SF1">
    <property type="entry name" value="UBIQUITIN DOMAIN-CONTAINING PROTEIN"/>
    <property type="match status" value="1"/>
</dbReference>
<proteinExistence type="predicted"/>
<evidence type="ECO:0000313" key="3">
    <source>
        <dbReference type="Proteomes" id="UP000245535"/>
    </source>
</evidence>
<dbReference type="InterPro" id="IPR001599">
    <property type="entry name" value="Macroglobln_a2"/>
</dbReference>
<dbReference type="InterPro" id="IPR041246">
    <property type="entry name" value="Bact_MG10"/>
</dbReference>
<protein>
    <submittedName>
        <fullName evidence="2">TonB-dependent SusC/RagA subfamily outer membrane receptor</fullName>
    </submittedName>
</protein>
<dbReference type="Gene3D" id="1.50.10.20">
    <property type="match status" value="1"/>
</dbReference>
<dbReference type="SMART" id="SM01360">
    <property type="entry name" value="A2M"/>
    <property type="match status" value="1"/>
</dbReference>
<comment type="caution">
    <text evidence="2">The sequence shown here is derived from an EMBL/GenBank/DDBJ whole genome shotgun (WGS) entry which is preliminary data.</text>
</comment>
<evidence type="ECO:0000313" key="2">
    <source>
        <dbReference type="EMBL" id="PWJ40161.1"/>
    </source>
</evidence>
<dbReference type="SUPFAM" id="SSF49464">
    <property type="entry name" value="Carboxypeptidase regulatory domain-like"/>
    <property type="match status" value="1"/>
</dbReference>
<dbReference type="OrthoDB" id="9767116at2"/>
<dbReference type="Gene3D" id="2.60.40.1120">
    <property type="entry name" value="Carboxypeptidase-like, regulatory domain"/>
    <property type="match status" value="1"/>
</dbReference>
<evidence type="ECO:0000259" key="1">
    <source>
        <dbReference type="SMART" id="SM01360"/>
    </source>
</evidence>